<dbReference type="EMBL" id="VSWC01000197">
    <property type="protein sequence ID" value="KAA1064556.1"/>
    <property type="molecule type" value="Genomic_DNA"/>
</dbReference>
<keyword evidence="2" id="KW-1185">Reference proteome</keyword>
<evidence type="ECO:0000313" key="2">
    <source>
        <dbReference type="Proteomes" id="UP000324748"/>
    </source>
</evidence>
<gene>
    <name evidence="1" type="ORF">PGT21_007615</name>
</gene>
<reference evidence="1 2" key="1">
    <citation type="submission" date="2019-05" db="EMBL/GenBank/DDBJ databases">
        <title>Emergence of the Ug99 lineage of the wheat stem rust pathogen through somatic hybridization.</title>
        <authorList>
            <person name="Li F."/>
            <person name="Upadhyaya N.M."/>
            <person name="Sperschneider J."/>
            <person name="Matny O."/>
            <person name="Nguyen-Phuc H."/>
            <person name="Mago R."/>
            <person name="Raley C."/>
            <person name="Miller M.E."/>
            <person name="Silverstein K.A.T."/>
            <person name="Henningsen E."/>
            <person name="Hirsch C.D."/>
            <person name="Visser B."/>
            <person name="Pretorius Z.A."/>
            <person name="Steffenson B.J."/>
            <person name="Schwessinger B."/>
            <person name="Dodds P.N."/>
            <person name="Figueroa M."/>
        </authorList>
    </citation>
    <scope>NUCLEOTIDE SEQUENCE [LARGE SCALE GENOMIC DNA]</scope>
    <source>
        <strain evidence="1">21-0</strain>
    </source>
</reference>
<protein>
    <submittedName>
        <fullName evidence="1">Uncharacterized protein</fullName>
    </submittedName>
</protein>
<sequence>MTRPHRHILDSRKCMTIEGFSACHILNGVPARESSLRDTLRVFDRHVEHGEVRQHLPASSPPSSPTQVRTQRLIHFFQVPYEKAL</sequence>
<organism evidence="1 2">
    <name type="scientific">Puccinia graminis f. sp. tritici</name>
    <dbReference type="NCBI Taxonomy" id="56615"/>
    <lineage>
        <taxon>Eukaryota</taxon>
        <taxon>Fungi</taxon>
        <taxon>Dikarya</taxon>
        <taxon>Basidiomycota</taxon>
        <taxon>Pucciniomycotina</taxon>
        <taxon>Pucciniomycetes</taxon>
        <taxon>Pucciniales</taxon>
        <taxon>Pucciniaceae</taxon>
        <taxon>Puccinia</taxon>
    </lineage>
</organism>
<accession>A0A5B0LKE3</accession>
<comment type="caution">
    <text evidence="1">The sequence shown here is derived from an EMBL/GenBank/DDBJ whole genome shotgun (WGS) entry which is preliminary data.</text>
</comment>
<dbReference type="Proteomes" id="UP000324748">
    <property type="component" value="Unassembled WGS sequence"/>
</dbReference>
<evidence type="ECO:0000313" key="1">
    <source>
        <dbReference type="EMBL" id="KAA1064556.1"/>
    </source>
</evidence>
<name>A0A5B0LKE3_PUCGR</name>
<proteinExistence type="predicted"/>
<dbReference type="AlphaFoldDB" id="A0A5B0LKE3"/>